<keyword evidence="2" id="KW-0235">DNA replication</keyword>
<comment type="caution">
    <text evidence="8">The sequence shown here is derived from an EMBL/GenBank/DDBJ whole genome shotgun (WGS) entry which is preliminary data.</text>
</comment>
<evidence type="ECO:0000313" key="9">
    <source>
        <dbReference type="Proteomes" id="UP000053237"/>
    </source>
</evidence>
<protein>
    <submittedName>
        <fullName evidence="8">Uncharacterized protein</fullName>
    </submittedName>
</protein>
<evidence type="ECO:0000256" key="3">
    <source>
        <dbReference type="ARBA" id="ARBA00023125"/>
    </source>
</evidence>
<dbReference type="Proteomes" id="UP000053237">
    <property type="component" value="Unassembled WGS sequence"/>
</dbReference>
<dbReference type="InParanoid" id="A0A024G708"/>
<sequence length="147" mass="16167">MVMIIPIQVHGQVETWSLIELQGELIAEAGIDGVEIGKVEFLDGKPVLQIGYHVLTGEIKTLSKPFAVLQKKTIQKDGFLIITACSCFLLTLYYFADLNGSIDSSVSVAYEVVGIARTHLLFKERPKPVIKSHDHQVARMDAIGTSN</sequence>
<accession>A0A024G708</accession>
<evidence type="ECO:0000256" key="6">
    <source>
        <dbReference type="ARBA" id="ARBA00038447"/>
    </source>
</evidence>
<organism evidence="8 9">
    <name type="scientific">Albugo candida</name>
    <dbReference type="NCBI Taxonomy" id="65357"/>
    <lineage>
        <taxon>Eukaryota</taxon>
        <taxon>Sar</taxon>
        <taxon>Stramenopiles</taxon>
        <taxon>Oomycota</taxon>
        <taxon>Peronosporomycetes</taxon>
        <taxon>Albuginales</taxon>
        <taxon>Albuginaceae</taxon>
        <taxon>Albugo</taxon>
    </lineage>
</organism>
<keyword evidence="3" id="KW-0238">DNA-binding</keyword>
<dbReference type="PANTHER" id="PTHR28605:SF1">
    <property type="entry name" value="CHROMOSOME TRANSMISSION FIDELITY FACTOR 8"/>
    <property type="match status" value="1"/>
</dbReference>
<keyword evidence="7" id="KW-0472">Membrane</keyword>
<evidence type="ECO:0000256" key="2">
    <source>
        <dbReference type="ARBA" id="ARBA00022705"/>
    </source>
</evidence>
<dbReference type="AlphaFoldDB" id="A0A024G708"/>
<dbReference type="GO" id="GO:0031390">
    <property type="term" value="C:Ctf18 RFC-like complex"/>
    <property type="evidence" value="ECO:0007669"/>
    <property type="project" value="InterPro"/>
</dbReference>
<dbReference type="GO" id="GO:0003677">
    <property type="term" value="F:DNA binding"/>
    <property type="evidence" value="ECO:0007669"/>
    <property type="project" value="UniProtKB-KW"/>
</dbReference>
<evidence type="ECO:0000256" key="1">
    <source>
        <dbReference type="ARBA" id="ARBA00004123"/>
    </source>
</evidence>
<feature type="transmembrane region" description="Helical" evidence="7">
    <location>
        <begin position="78"/>
        <end position="96"/>
    </location>
</feature>
<keyword evidence="5" id="KW-0131">Cell cycle</keyword>
<evidence type="ECO:0000256" key="7">
    <source>
        <dbReference type="SAM" id="Phobius"/>
    </source>
</evidence>
<evidence type="ECO:0000313" key="8">
    <source>
        <dbReference type="EMBL" id="CCI42334.1"/>
    </source>
</evidence>
<dbReference type="PANTHER" id="PTHR28605">
    <property type="entry name" value="CTF8, CHROMOSOME TRANSMISSION FIDELITY FACTOR 8 HOMOLOG (S. CEREVISIAE)"/>
    <property type="match status" value="1"/>
</dbReference>
<evidence type="ECO:0000256" key="4">
    <source>
        <dbReference type="ARBA" id="ARBA00023242"/>
    </source>
</evidence>
<keyword evidence="4" id="KW-0539">Nucleus</keyword>
<dbReference type="STRING" id="65357.A0A024G708"/>
<reference evidence="8 9" key="1">
    <citation type="submission" date="2012-05" db="EMBL/GenBank/DDBJ databases">
        <title>Recombination and specialization in a pathogen metapopulation.</title>
        <authorList>
            <person name="Gardiner A."/>
            <person name="Kemen E."/>
            <person name="Schultz-Larsen T."/>
            <person name="MacLean D."/>
            <person name="Van Oosterhout C."/>
            <person name="Jones J.D.G."/>
        </authorList>
    </citation>
    <scope>NUCLEOTIDE SEQUENCE [LARGE SCALE GENOMIC DNA]</scope>
    <source>
        <strain evidence="8 9">Ac Nc2</strain>
    </source>
</reference>
<name>A0A024G708_9STRA</name>
<dbReference type="Pfam" id="PF09696">
    <property type="entry name" value="Ctf8"/>
    <property type="match status" value="1"/>
</dbReference>
<dbReference type="OrthoDB" id="121932at2759"/>
<keyword evidence="7" id="KW-0812">Transmembrane</keyword>
<comment type="similarity">
    <text evidence="6">Belongs to the CTF8 family.</text>
</comment>
<dbReference type="InterPro" id="IPR018607">
    <property type="entry name" value="Ctf8"/>
</dbReference>
<keyword evidence="9" id="KW-1185">Reference proteome</keyword>
<gene>
    <name evidence="8" type="ORF">BN9_031180</name>
</gene>
<dbReference type="GO" id="GO:0007064">
    <property type="term" value="P:mitotic sister chromatid cohesion"/>
    <property type="evidence" value="ECO:0007669"/>
    <property type="project" value="InterPro"/>
</dbReference>
<proteinExistence type="inferred from homology"/>
<keyword evidence="7" id="KW-1133">Transmembrane helix</keyword>
<comment type="subcellular location">
    <subcellularLocation>
        <location evidence="1">Nucleus</location>
    </subcellularLocation>
</comment>
<dbReference type="EMBL" id="CAIX01000032">
    <property type="protein sequence ID" value="CCI42334.1"/>
    <property type="molecule type" value="Genomic_DNA"/>
</dbReference>
<dbReference type="GO" id="GO:0006260">
    <property type="term" value="P:DNA replication"/>
    <property type="evidence" value="ECO:0007669"/>
    <property type="project" value="UniProtKB-KW"/>
</dbReference>
<evidence type="ECO:0000256" key="5">
    <source>
        <dbReference type="ARBA" id="ARBA00023306"/>
    </source>
</evidence>